<gene>
    <name evidence="16" type="ORF">CXB51_018291</name>
</gene>
<evidence type="ECO:0000256" key="10">
    <source>
        <dbReference type="ARBA" id="ARBA00022833"/>
    </source>
</evidence>
<proteinExistence type="inferred from homology"/>
<feature type="transmembrane region" description="Helical" evidence="13">
    <location>
        <begin position="443"/>
        <end position="465"/>
    </location>
</feature>
<keyword evidence="7 13" id="KW-0812">Transmembrane</keyword>
<reference evidence="16 17" key="1">
    <citation type="journal article" date="2021" name="bioRxiv">
        <title>The Gossypium anomalum genome as a resource for cotton improvement and evolutionary analysis of hybrid incompatibility.</title>
        <authorList>
            <person name="Grover C.E."/>
            <person name="Yuan D."/>
            <person name="Arick M.A."/>
            <person name="Miller E.R."/>
            <person name="Hu G."/>
            <person name="Peterson D.G."/>
            <person name="Wendel J.F."/>
            <person name="Udall J.A."/>
        </authorList>
    </citation>
    <scope>NUCLEOTIDE SEQUENCE [LARGE SCALE GENOMIC DNA]</scope>
    <source>
        <strain evidence="16">JFW-Udall</strain>
        <tissue evidence="16">Leaf</tissue>
    </source>
</reference>
<keyword evidence="5" id="KW-0762">Sugar transport</keyword>
<comment type="pathway">
    <text evidence="2">Protein modification; protein ubiquitination.</text>
</comment>
<dbReference type="PANTHER" id="PTHR43184:SF15">
    <property type="entry name" value="GLYCEROL-3-PHOSPHATE TRANSPORTER 1-RELATED"/>
    <property type="match status" value="1"/>
</dbReference>
<evidence type="ECO:0000256" key="8">
    <source>
        <dbReference type="ARBA" id="ARBA00022723"/>
    </source>
</evidence>
<dbReference type="Pfam" id="PF25563">
    <property type="entry name" value="TPR_SYVN1_N"/>
    <property type="match status" value="1"/>
</dbReference>
<keyword evidence="9" id="KW-0863">Zinc-finger</keyword>
<feature type="transmembrane region" description="Helical" evidence="13">
    <location>
        <begin position="697"/>
        <end position="718"/>
    </location>
</feature>
<dbReference type="InterPro" id="IPR003892">
    <property type="entry name" value="CUE"/>
</dbReference>
<feature type="transmembrane region" description="Helical" evidence="13">
    <location>
        <begin position="786"/>
        <end position="806"/>
    </location>
</feature>
<dbReference type="AlphaFoldDB" id="A0A8J5YLL9"/>
<dbReference type="CDD" id="cd17344">
    <property type="entry name" value="MFS_SLC37A1_2"/>
    <property type="match status" value="1"/>
</dbReference>
<feature type="transmembrane region" description="Helical" evidence="13">
    <location>
        <begin position="308"/>
        <end position="329"/>
    </location>
</feature>
<evidence type="ECO:0000313" key="16">
    <source>
        <dbReference type="EMBL" id="KAG8487874.1"/>
    </source>
</evidence>
<feature type="transmembrane region" description="Helical" evidence="13">
    <location>
        <begin position="109"/>
        <end position="128"/>
    </location>
</feature>
<dbReference type="Gene3D" id="1.10.8.10">
    <property type="entry name" value="DNA helicase RuvA subunit, C-terminal domain"/>
    <property type="match status" value="1"/>
</dbReference>
<feature type="transmembrane region" description="Helical" evidence="13">
    <location>
        <begin position="603"/>
        <end position="622"/>
    </location>
</feature>
<dbReference type="PANTHER" id="PTHR43184">
    <property type="entry name" value="MAJOR FACILITATOR SUPERFAMILY TRANSPORTER 16, ISOFORM B"/>
    <property type="match status" value="1"/>
</dbReference>
<dbReference type="EMBL" id="JAHUZN010000007">
    <property type="protein sequence ID" value="KAG8487874.1"/>
    <property type="molecule type" value="Genomic_DNA"/>
</dbReference>
<dbReference type="InterPro" id="IPR044740">
    <property type="entry name" value="SLC37A1_2"/>
</dbReference>
<evidence type="ECO:0000256" key="7">
    <source>
        <dbReference type="ARBA" id="ARBA00022692"/>
    </source>
</evidence>
<feature type="transmembrane region" description="Helical" evidence="13">
    <location>
        <begin position="233"/>
        <end position="255"/>
    </location>
</feature>
<comment type="subcellular location">
    <subcellularLocation>
        <location evidence="1">Membrane</location>
        <topology evidence="1">Multi-pass membrane protein</topology>
    </subcellularLocation>
</comment>
<name>A0A8J5YLL9_9ROSI</name>
<feature type="transmembrane region" description="Helical" evidence="13">
    <location>
        <begin position="140"/>
        <end position="161"/>
    </location>
</feature>
<dbReference type="InterPro" id="IPR057992">
    <property type="entry name" value="TPR_SYVN1_N"/>
</dbReference>
<evidence type="ECO:0000256" key="9">
    <source>
        <dbReference type="ARBA" id="ARBA00022771"/>
    </source>
</evidence>
<dbReference type="Gene3D" id="1.20.1250.20">
    <property type="entry name" value="MFS general substrate transporter like domains"/>
    <property type="match status" value="2"/>
</dbReference>
<keyword evidence="17" id="KW-1185">Reference proteome</keyword>
<feature type="transmembrane region" description="Helical" evidence="13">
    <location>
        <begin position="756"/>
        <end position="774"/>
    </location>
</feature>
<dbReference type="Proteomes" id="UP000701853">
    <property type="component" value="Chromosome 7"/>
</dbReference>
<dbReference type="GO" id="GO:0043130">
    <property type="term" value="F:ubiquitin binding"/>
    <property type="evidence" value="ECO:0007669"/>
    <property type="project" value="InterPro"/>
</dbReference>
<dbReference type="SMART" id="SM00546">
    <property type="entry name" value="CUE"/>
    <property type="match status" value="1"/>
</dbReference>
<keyword evidence="6" id="KW-0808">Transferase</keyword>
<feature type="transmembrane region" description="Helical" evidence="13">
    <location>
        <begin position="400"/>
        <end position="422"/>
    </location>
</feature>
<feature type="transmembrane region" description="Helical" evidence="13">
    <location>
        <begin position="656"/>
        <end position="677"/>
    </location>
</feature>
<evidence type="ECO:0000256" key="13">
    <source>
        <dbReference type="SAM" id="Phobius"/>
    </source>
</evidence>
<evidence type="ECO:0000256" key="2">
    <source>
        <dbReference type="ARBA" id="ARBA00004906"/>
    </source>
</evidence>
<feature type="transmembrane region" description="Helical" evidence="13">
    <location>
        <begin position="827"/>
        <end position="853"/>
    </location>
</feature>
<evidence type="ECO:0000256" key="4">
    <source>
        <dbReference type="ARBA" id="ARBA00022448"/>
    </source>
</evidence>
<protein>
    <recommendedName>
        <fullName evidence="18">Major facilitator superfamily (MFS) profile domain-containing protein</fullName>
    </recommendedName>
</protein>
<keyword evidence="11 13" id="KW-1133">Transmembrane helix</keyword>
<feature type="domain" description="Major facilitator superfamily (MFS) profile" evidence="14">
    <location>
        <begin position="41"/>
        <end position="501"/>
    </location>
</feature>
<dbReference type="FunFam" id="1.20.1250.20:FF:000028">
    <property type="entry name" value="Sugar phosphate exchanger 3 isoform 1"/>
    <property type="match status" value="1"/>
</dbReference>
<evidence type="ECO:0000256" key="12">
    <source>
        <dbReference type="ARBA" id="ARBA00023136"/>
    </source>
</evidence>
<evidence type="ECO:0000259" key="14">
    <source>
        <dbReference type="PROSITE" id="PS50850"/>
    </source>
</evidence>
<dbReference type="PROSITE" id="PS50850">
    <property type="entry name" value="MFS"/>
    <property type="match status" value="1"/>
</dbReference>
<keyword evidence="8" id="KW-0479">Metal-binding</keyword>
<dbReference type="GO" id="GO:0055062">
    <property type="term" value="P:phosphate ion homeostasis"/>
    <property type="evidence" value="ECO:0007669"/>
    <property type="project" value="TreeGrafter"/>
</dbReference>
<dbReference type="OrthoDB" id="3639251at2759"/>
<dbReference type="Pfam" id="PF07690">
    <property type="entry name" value="MFS_1"/>
    <property type="match status" value="1"/>
</dbReference>
<dbReference type="FunFam" id="1.20.1250.20:FF:000050">
    <property type="entry name" value="glucose-6-phosphate exchanger SLC37A2 isoform X1"/>
    <property type="match status" value="1"/>
</dbReference>
<evidence type="ECO:0000256" key="11">
    <source>
        <dbReference type="ARBA" id="ARBA00022989"/>
    </source>
</evidence>
<dbReference type="GO" id="GO:0016020">
    <property type="term" value="C:membrane"/>
    <property type="evidence" value="ECO:0007669"/>
    <property type="project" value="UniProtKB-SubCell"/>
</dbReference>
<feature type="transmembrane region" description="Helical" evidence="13">
    <location>
        <begin position="925"/>
        <end position="944"/>
    </location>
</feature>
<feature type="transmembrane region" description="Helical" evidence="13">
    <location>
        <begin position="203"/>
        <end position="227"/>
    </location>
</feature>
<feature type="transmembrane region" description="Helical" evidence="13">
    <location>
        <begin position="377"/>
        <end position="394"/>
    </location>
</feature>
<accession>A0A8J5YLL9</accession>
<evidence type="ECO:0000256" key="3">
    <source>
        <dbReference type="ARBA" id="ARBA00009598"/>
    </source>
</evidence>
<sequence length="1218" mass="134254">MGSQHELPADRSYSKPLGIRFLEYIKKAKLSYESHQAIVLIVTFFAYASYHATRKTTSIVKSALDPQSSDVGLKFPWRITYLSAPAESKGLSWVLGDGWAPFNGSDGTALLGQLDVAFLSVYALGMYFSGHMGDRMNLRIFLTVGMVGTGLFTSLFGAGYWAKIHSFYYYLIVQMIAGLFQSMGWPSVVAVVGKWFGKKKRGLIMGIWNAHTSVGNITGSLIASALLSYGWGWSFVVPGLLIAFMGFVVFFFLPVSPESVGAYREEDEVDSLRKNEEEEGVTEPLLGSNTELKEKAVGFIEAWKIPGVAPFAFCLFFAKLVAYTFLYWLPYYISHTAIEGKYLSNEAAGNLSTFFDIGGVLGGILAGHISDRLDARAITAATFMYCAIPALYFYRSYGHVSLVMNVVLMFICGMFVNGPYALITTAVSADLGTHSSLRGSSKALATVTAIIDGTGSVGAAIGPLLTGYISAESWSAVFTMLMGAALVAGLLLTRLVVAEVAARISESRSQGGSQTGSEAPELDGQHKLDLNYLEGEVGVKGNRRVMREDFICQSKGKEIVGEFRKLVIAFSSSSLDRIRFVWLQSSLTSSFLVEKLCLSPMGVNYLMISVFSTALSFIALRLRTEFSLLQTDGLITENFIHTENVNHVLELLLGSYSIMALLANFVLNVFILVILSLKTVFFGQLYPSEIRKLIERIINYVIYKNVIILGFLMAGDHLDWMEDGYGQMRIYVVFREWQPIVTIFILSSLDMLSRFFLSSFFFSLILICILVDIAQGTFLPLVIPPTIIQAGLWLIWLTVICCLKMFQALGRDRLEHLNASPSVTPWAYFRVFSVFLFVLSFSFLWIGLSFVLYKTLNPSMFLLLFFEPLSITFETLQAILVHGFQLLEISFHAVGNTVDCQRSKLFDLSVAGSFWEWKGILIRNLGFFLDLATLIMAVGHYVLILWLHGMAFHLADAVLFLNIRALLTAIVKRIKGFIKLRMALGALHAALPDATSAEIQAYDDECAICRVLDQGLNEAYSCPTCRKPLFLGRTETEVNSRQINSGLDRQNMPGHTLATGIFPNQMQNPVEGSPWRSAGLNSGWLHSWPTQSVDGAGPSTGVGSVGLGRVHMMMRHLASVGDTAVEHTARSPWSMNPSQAAASVSSVPPNVGGRYPGNAGSLRMRTTPSTGNGNIANILTMTETVREVLPHIPNEMIIQDLQRTNSVTDTVNNLLLQM</sequence>
<keyword evidence="10" id="KW-0862">Zinc</keyword>
<feature type="transmembrane region" description="Helical" evidence="13">
    <location>
        <begin position="477"/>
        <end position="497"/>
    </location>
</feature>
<dbReference type="SUPFAM" id="SSF103473">
    <property type="entry name" value="MFS general substrate transporter"/>
    <property type="match status" value="1"/>
</dbReference>
<comment type="caution">
    <text evidence="16">The sequence shown here is derived from an EMBL/GenBank/DDBJ whole genome shotgun (WGS) entry which is preliminary data.</text>
</comment>
<dbReference type="InterPro" id="IPR011701">
    <property type="entry name" value="MFS"/>
</dbReference>
<evidence type="ECO:0008006" key="18">
    <source>
        <dbReference type="Google" id="ProtNLM"/>
    </source>
</evidence>
<comment type="similarity">
    <text evidence="3">Belongs to the major facilitator superfamily. Organophosphate:Pi antiporter (OPA) (TC 2.A.1.4) family.</text>
</comment>
<dbReference type="PROSITE" id="PS51140">
    <property type="entry name" value="CUE"/>
    <property type="match status" value="1"/>
</dbReference>
<evidence type="ECO:0000256" key="6">
    <source>
        <dbReference type="ARBA" id="ARBA00022679"/>
    </source>
</evidence>
<organism evidence="16 17">
    <name type="scientific">Gossypium anomalum</name>
    <dbReference type="NCBI Taxonomy" id="47600"/>
    <lineage>
        <taxon>Eukaryota</taxon>
        <taxon>Viridiplantae</taxon>
        <taxon>Streptophyta</taxon>
        <taxon>Embryophyta</taxon>
        <taxon>Tracheophyta</taxon>
        <taxon>Spermatophyta</taxon>
        <taxon>Magnoliopsida</taxon>
        <taxon>eudicotyledons</taxon>
        <taxon>Gunneridae</taxon>
        <taxon>Pentapetalae</taxon>
        <taxon>rosids</taxon>
        <taxon>malvids</taxon>
        <taxon>Malvales</taxon>
        <taxon>Malvaceae</taxon>
        <taxon>Malvoideae</taxon>
        <taxon>Gossypium</taxon>
    </lineage>
</organism>
<feature type="transmembrane region" description="Helical" evidence="13">
    <location>
        <begin position="349"/>
        <end position="370"/>
    </location>
</feature>
<keyword evidence="4" id="KW-0813">Transport</keyword>
<dbReference type="InterPro" id="IPR020846">
    <property type="entry name" value="MFS_dom"/>
</dbReference>
<dbReference type="InterPro" id="IPR036259">
    <property type="entry name" value="MFS_trans_sf"/>
</dbReference>
<feature type="transmembrane region" description="Helical" evidence="13">
    <location>
        <begin position="167"/>
        <end position="191"/>
    </location>
</feature>
<dbReference type="GO" id="GO:0061513">
    <property type="term" value="F:glucose 6-phosphate:phosphate antiporter activity"/>
    <property type="evidence" value="ECO:0007669"/>
    <property type="project" value="InterPro"/>
</dbReference>
<keyword evidence="12 13" id="KW-0472">Membrane</keyword>
<feature type="domain" description="CUE" evidence="15">
    <location>
        <begin position="1177"/>
        <end position="1218"/>
    </location>
</feature>
<evidence type="ECO:0000256" key="5">
    <source>
        <dbReference type="ARBA" id="ARBA00022597"/>
    </source>
</evidence>
<evidence type="ECO:0000259" key="15">
    <source>
        <dbReference type="PROSITE" id="PS51140"/>
    </source>
</evidence>
<evidence type="ECO:0000313" key="17">
    <source>
        <dbReference type="Proteomes" id="UP000701853"/>
    </source>
</evidence>
<evidence type="ECO:0000256" key="1">
    <source>
        <dbReference type="ARBA" id="ARBA00004141"/>
    </source>
</evidence>